<gene>
    <name evidence="8" type="primary">hrpB</name>
    <name evidence="8" type="ORF">P2G67_07815</name>
</gene>
<dbReference type="InterPro" id="IPR011545">
    <property type="entry name" value="DEAD/DEAH_box_helicase_dom"/>
</dbReference>
<dbReference type="NCBIfam" id="TIGR01970">
    <property type="entry name" value="DEAH_box_HrpB"/>
    <property type="match status" value="1"/>
</dbReference>
<accession>A0ABT5YLY9</accession>
<evidence type="ECO:0000256" key="5">
    <source>
        <dbReference type="SAM" id="MobiDB-lite"/>
    </source>
</evidence>
<dbReference type="PANTHER" id="PTHR43519:SF1">
    <property type="entry name" value="ATP-DEPENDENT RNA HELICASE HRPB"/>
    <property type="match status" value="1"/>
</dbReference>
<feature type="domain" description="Helicase C-terminal" evidence="7">
    <location>
        <begin position="203"/>
        <end position="369"/>
    </location>
</feature>
<proteinExistence type="predicted"/>
<keyword evidence="9" id="KW-1185">Reference proteome</keyword>
<dbReference type="PIRSF" id="PIRSF005496">
    <property type="entry name" value="ATP_hel_hrpB"/>
    <property type="match status" value="1"/>
</dbReference>
<evidence type="ECO:0000313" key="8">
    <source>
        <dbReference type="EMBL" id="MDF2095879.1"/>
    </source>
</evidence>
<feature type="compositionally biased region" description="Low complexity" evidence="5">
    <location>
        <begin position="817"/>
        <end position="828"/>
    </location>
</feature>
<protein>
    <submittedName>
        <fullName evidence="8">ATP-dependent helicase HrpB</fullName>
    </submittedName>
</protein>
<name>A0ABT5YLY9_9PROT</name>
<dbReference type="Gene3D" id="3.40.50.300">
    <property type="entry name" value="P-loop containing nucleotide triphosphate hydrolases"/>
    <property type="match status" value="2"/>
</dbReference>
<keyword evidence="4" id="KW-0067">ATP-binding</keyword>
<evidence type="ECO:0000256" key="2">
    <source>
        <dbReference type="ARBA" id="ARBA00022801"/>
    </source>
</evidence>
<dbReference type="Gene3D" id="1.20.120.1080">
    <property type="match status" value="1"/>
</dbReference>
<dbReference type="InterPro" id="IPR027417">
    <property type="entry name" value="P-loop_NTPase"/>
</dbReference>
<comment type="caution">
    <text evidence="8">The sequence shown here is derived from an EMBL/GenBank/DDBJ whole genome shotgun (WGS) entry which is preliminary data.</text>
</comment>
<keyword evidence="2" id="KW-0378">Hydrolase</keyword>
<dbReference type="InterPro" id="IPR001650">
    <property type="entry name" value="Helicase_C-like"/>
</dbReference>
<dbReference type="Pfam" id="PF04408">
    <property type="entry name" value="WHD_HA2"/>
    <property type="match status" value="1"/>
</dbReference>
<dbReference type="PANTHER" id="PTHR43519">
    <property type="entry name" value="ATP-DEPENDENT RNA HELICASE HRPB"/>
    <property type="match status" value="1"/>
</dbReference>
<evidence type="ECO:0000256" key="1">
    <source>
        <dbReference type="ARBA" id="ARBA00022741"/>
    </source>
</evidence>
<dbReference type="SMART" id="SM00847">
    <property type="entry name" value="HA2"/>
    <property type="match status" value="1"/>
</dbReference>
<dbReference type="InterPro" id="IPR014001">
    <property type="entry name" value="Helicase_ATP-bd"/>
</dbReference>
<dbReference type="Pfam" id="PF24473">
    <property type="entry name" value="CON_HrpB"/>
    <property type="match status" value="1"/>
</dbReference>
<dbReference type="InterPro" id="IPR013689">
    <property type="entry name" value="RNA_helicase_ATP-dep_HrpB_C"/>
</dbReference>
<dbReference type="CDD" id="cd17990">
    <property type="entry name" value="DEXHc_HrpB"/>
    <property type="match status" value="1"/>
</dbReference>
<dbReference type="InterPro" id="IPR007502">
    <property type="entry name" value="Helicase-assoc_dom"/>
</dbReference>
<dbReference type="InterPro" id="IPR049614">
    <property type="entry name" value="HrpB_DEXH"/>
</dbReference>
<feature type="domain" description="Helicase ATP-binding" evidence="6">
    <location>
        <begin position="15"/>
        <end position="178"/>
    </location>
</feature>
<dbReference type="GO" id="GO:0004386">
    <property type="term" value="F:helicase activity"/>
    <property type="evidence" value="ECO:0007669"/>
    <property type="project" value="UniProtKB-KW"/>
</dbReference>
<dbReference type="Pfam" id="PF00271">
    <property type="entry name" value="Helicase_C"/>
    <property type="match status" value="1"/>
</dbReference>
<evidence type="ECO:0000259" key="6">
    <source>
        <dbReference type="PROSITE" id="PS51192"/>
    </source>
</evidence>
<feature type="region of interest" description="Disordered" evidence="5">
    <location>
        <begin position="305"/>
        <end position="327"/>
    </location>
</feature>
<dbReference type="RefSeq" id="WP_275821749.1">
    <property type="nucleotide sequence ID" value="NZ_JARHUD010000004.1"/>
</dbReference>
<evidence type="ECO:0000256" key="4">
    <source>
        <dbReference type="ARBA" id="ARBA00022840"/>
    </source>
</evidence>
<dbReference type="InterPro" id="IPR010225">
    <property type="entry name" value="HrpB"/>
</dbReference>
<dbReference type="SUPFAM" id="SSF52540">
    <property type="entry name" value="P-loop containing nucleoside triphosphate hydrolases"/>
    <property type="match status" value="1"/>
</dbReference>
<dbReference type="CDD" id="cd18791">
    <property type="entry name" value="SF2_C_RHA"/>
    <property type="match status" value="1"/>
</dbReference>
<dbReference type="PROSITE" id="PS51194">
    <property type="entry name" value="HELICASE_CTER"/>
    <property type="match status" value="1"/>
</dbReference>
<dbReference type="Pfam" id="PF08482">
    <property type="entry name" value="HrpB_C"/>
    <property type="match status" value="1"/>
</dbReference>
<dbReference type="SMART" id="SM00487">
    <property type="entry name" value="DEXDc"/>
    <property type="match status" value="1"/>
</dbReference>
<dbReference type="Pfam" id="PF00270">
    <property type="entry name" value="DEAD"/>
    <property type="match status" value="1"/>
</dbReference>
<evidence type="ECO:0000259" key="7">
    <source>
        <dbReference type="PROSITE" id="PS51194"/>
    </source>
</evidence>
<dbReference type="PROSITE" id="PS51192">
    <property type="entry name" value="HELICASE_ATP_BIND_1"/>
    <property type="match status" value="1"/>
</dbReference>
<organism evidence="8 9">
    <name type="scientific">Aquibaculum arenosum</name>
    <dbReference type="NCBI Taxonomy" id="3032591"/>
    <lineage>
        <taxon>Bacteria</taxon>
        <taxon>Pseudomonadati</taxon>
        <taxon>Pseudomonadota</taxon>
        <taxon>Alphaproteobacteria</taxon>
        <taxon>Rhodospirillales</taxon>
        <taxon>Rhodovibrionaceae</taxon>
        <taxon>Aquibaculum</taxon>
    </lineage>
</organism>
<dbReference type="EMBL" id="JARHUD010000004">
    <property type="protein sequence ID" value="MDF2095879.1"/>
    <property type="molecule type" value="Genomic_DNA"/>
</dbReference>
<dbReference type="Proteomes" id="UP001215503">
    <property type="component" value="Unassembled WGS sequence"/>
</dbReference>
<dbReference type="InterPro" id="IPR048333">
    <property type="entry name" value="HA2_WH"/>
</dbReference>
<sequence>MTETLPIEELLPNLRRALAKQRAAVVEAPPGAGKTTLVPLALLEEPWLAGQKILMLEPRRLAARAAAARMASLLGEVPGKRIGYRTRLDSKVGRETRIEVVTEGILTRRLQSDPGLDGVGLVIFDEFHERSLQADLGLALCLEVQALRDDLRLLVMSATLDGTAVAALLGDAPRLTSAGRQHPVSVTHLGRPRDRLEPAIVAAVRQALREARGDILVFLPGEGEIRRCETALTEVITDEAVQVRPLYGALPPERQDAALRPAEARQRKVILATAIAETSLTIEGVRVVIDSGLARRARFDPASGMTRLETGPVSRAAADQRRGRAGRTAPGHCYRLWGAAEERALPAFDRPEILDADLAPLALELAAWGVEEAEQLAWLDPPPAAALAQARDLLSALGALDADGRITEHGRAMTRLSAHPRLAHMLLAAKGEEKPLACDLAALLSERDILKGARDADLRLRLDLLREGAATTQGLPVDRGLLRRCRQAAADWRRRLGLSGKPASSEAAGRLLALAYPERLGQARSGRPGSFQLANGRGAVLRVEDPLAAADWLAVAHLDGGERDARIFLAAPLTQAEIELVCAERIEESETITWNERSGRVEALWQRRIGALVLERRPLARPAPEQIAAALLQAVERRGMESLPWNQAARQLQARVALLRRVEGEETWLDLSDAALARDLASWLQPYLHGMTRLEDLQRLDLTAILTDRLDWPQRQRLDSLAPTHLTAPSGRRHRLDYGTGEQPVLAVKLQEMFGAESSPSVAGGRVPVLLHLLSPAGRPLQVTGDLRTFWREGYREVRAEMRGRYPKHPWPEDPLTAPATARAKARR</sequence>
<evidence type="ECO:0000313" key="9">
    <source>
        <dbReference type="Proteomes" id="UP001215503"/>
    </source>
</evidence>
<dbReference type="SMART" id="SM00490">
    <property type="entry name" value="HELICc"/>
    <property type="match status" value="1"/>
</dbReference>
<dbReference type="InterPro" id="IPR056329">
    <property type="entry name" value="CON_HrpB"/>
</dbReference>
<evidence type="ECO:0000256" key="3">
    <source>
        <dbReference type="ARBA" id="ARBA00022806"/>
    </source>
</evidence>
<reference evidence="8 9" key="1">
    <citation type="submission" date="2023-03" db="EMBL/GenBank/DDBJ databases">
        <title>Fodinicurvata sp. CAU 1616 isolated from sea sendiment.</title>
        <authorList>
            <person name="Kim W."/>
        </authorList>
    </citation>
    <scope>NUCLEOTIDE SEQUENCE [LARGE SCALE GENOMIC DNA]</scope>
    <source>
        <strain evidence="8 9">CAU 1616</strain>
    </source>
</reference>
<feature type="region of interest" description="Disordered" evidence="5">
    <location>
        <begin position="807"/>
        <end position="828"/>
    </location>
</feature>
<keyword evidence="1" id="KW-0547">Nucleotide-binding</keyword>
<keyword evidence="3 8" id="KW-0347">Helicase</keyword>